<gene>
    <name evidence="12" type="ORF">EDC30_101133</name>
</gene>
<keyword evidence="12" id="KW-0969">Cilium</keyword>
<accession>A0A4R3I0Y8</accession>
<feature type="compositionally biased region" description="Basic and acidic residues" evidence="11">
    <location>
        <begin position="122"/>
        <end position="138"/>
    </location>
</feature>
<keyword evidence="13" id="KW-1185">Reference proteome</keyword>
<protein>
    <recommendedName>
        <fullName evidence="3">Flagellar FliJ protein</fullName>
    </recommendedName>
</protein>
<evidence type="ECO:0000256" key="4">
    <source>
        <dbReference type="ARBA" id="ARBA00022448"/>
    </source>
</evidence>
<evidence type="ECO:0000256" key="1">
    <source>
        <dbReference type="ARBA" id="ARBA00004413"/>
    </source>
</evidence>
<evidence type="ECO:0000256" key="8">
    <source>
        <dbReference type="ARBA" id="ARBA00022927"/>
    </source>
</evidence>
<dbReference type="Pfam" id="PF02050">
    <property type="entry name" value="FliJ"/>
    <property type="match status" value="1"/>
</dbReference>
<dbReference type="GO" id="GO:0015031">
    <property type="term" value="P:protein transport"/>
    <property type="evidence" value="ECO:0007669"/>
    <property type="project" value="UniProtKB-KW"/>
</dbReference>
<evidence type="ECO:0000256" key="2">
    <source>
        <dbReference type="ARBA" id="ARBA00010004"/>
    </source>
</evidence>
<proteinExistence type="inferred from homology"/>
<evidence type="ECO:0000256" key="9">
    <source>
        <dbReference type="ARBA" id="ARBA00023136"/>
    </source>
</evidence>
<keyword evidence="7" id="KW-1005">Bacterial flagellum biogenesis</keyword>
<dbReference type="NCBIfam" id="TIGR02473">
    <property type="entry name" value="flagell_FliJ"/>
    <property type="match status" value="1"/>
</dbReference>
<dbReference type="RefSeq" id="WP_132256355.1">
    <property type="nucleotide sequence ID" value="NZ_SLZQ01000001.1"/>
</dbReference>
<keyword evidence="12" id="KW-0966">Cell projection</keyword>
<dbReference type="GO" id="GO:0003774">
    <property type="term" value="F:cytoskeletal motor activity"/>
    <property type="evidence" value="ECO:0007669"/>
    <property type="project" value="InterPro"/>
</dbReference>
<keyword evidence="4" id="KW-0813">Transport</keyword>
<dbReference type="GO" id="GO:0044781">
    <property type="term" value="P:bacterial-type flagellum organization"/>
    <property type="evidence" value="ECO:0007669"/>
    <property type="project" value="UniProtKB-KW"/>
</dbReference>
<dbReference type="PRINTS" id="PR01004">
    <property type="entry name" value="FLGFLIJ"/>
</dbReference>
<dbReference type="InterPro" id="IPR053716">
    <property type="entry name" value="Flag_assembly_chemotaxis_eff"/>
</dbReference>
<comment type="subcellular location">
    <subcellularLocation>
        <location evidence="1">Cell membrane</location>
        <topology evidence="1">Peripheral membrane protein</topology>
        <orientation evidence="1">Cytoplasmic side</orientation>
    </subcellularLocation>
</comment>
<evidence type="ECO:0000256" key="7">
    <source>
        <dbReference type="ARBA" id="ARBA00022795"/>
    </source>
</evidence>
<organism evidence="12 13">
    <name type="scientific">Paucimonas lemoignei</name>
    <name type="common">Pseudomonas lemoignei</name>
    <dbReference type="NCBI Taxonomy" id="29443"/>
    <lineage>
        <taxon>Bacteria</taxon>
        <taxon>Pseudomonadati</taxon>
        <taxon>Pseudomonadota</taxon>
        <taxon>Betaproteobacteria</taxon>
        <taxon>Burkholderiales</taxon>
        <taxon>Burkholderiaceae</taxon>
        <taxon>Paucimonas</taxon>
    </lineage>
</organism>
<comment type="similarity">
    <text evidence="2">Belongs to the FliJ family.</text>
</comment>
<dbReference type="PANTHER" id="PTHR38786:SF1">
    <property type="entry name" value="FLAGELLAR FLIJ PROTEIN"/>
    <property type="match status" value="1"/>
</dbReference>
<name>A0A4R3I0Y8_PAULE</name>
<dbReference type="Gene3D" id="1.10.287.1700">
    <property type="match status" value="1"/>
</dbReference>
<feature type="region of interest" description="Disordered" evidence="11">
    <location>
        <begin position="122"/>
        <end position="146"/>
    </location>
</feature>
<evidence type="ECO:0000256" key="6">
    <source>
        <dbReference type="ARBA" id="ARBA00022500"/>
    </source>
</evidence>
<dbReference type="OrthoDB" id="6465096at2"/>
<dbReference type="GO" id="GO:0006935">
    <property type="term" value="P:chemotaxis"/>
    <property type="evidence" value="ECO:0007669"/>
    <property type="project" value="UniProtKB-KW"/>
</dbReference>
<dbReference type="GO" id="GO:0009288">
    <property type="term" value="C:bacterial-type flagellum"/>
    <property type="evidence" value="ECO:0007669"/>
    <property type="project" value="InterPro"/>
</dbReference>
<keyword evidence="5" id="KW-1003">Cell membrane</keyword>
<evidence type="ECO:0000256" key="10">
    <source>
        <dbReference type="ARBA" id="ARBA00023225"/>
    </source>
</evidence>
<dbReference type="PIRSF" id="PIRSF019404">
    <property type="entry name" value="FliJ"/>
    <property type="match status" value="1"/>
</dbReference>
<keyword evidence="8" id="KW-0653">Protein transport</keyword>
<keyword evidence="12" id="KW-0282">Flagellum</keyword>
<dbReference type="GO" id="GO:0071973">
    <property type="term" value="P:bacterial-type flagellum-dependent cell motility"/>
    <property type="evidence" value="ECO:0007669"/>
    <property type="project" value="InterPro"/>
</dbReference>
<reference evidence="12 13" key="1">
    <citation type="submission" date="2019-03" db="EMBL/GenBank/DDBJ databases">
        <title>Genomic Encyclopedia of Type Strains, Phase IV (KMG-IV): sequencing the most valuable type-strain genomes for metagenomic binning, comparative biology and taxonomic classification.</title>
        <authorList>
            <person name="Goeker M."/>
        </authorList>
    </citation>
    <scope>NUCLEOTIDE SEQUENCE [LARGE SCALE GENOMIC DNA]</scope>
    <source>
        <strain evidence="12 13">DSM 7445</strain>
    </source>
</reference>
<evidence type="ECO:0000256" key="11">
    <source>
        <dbReference type="SAM" id="MobiDB-lite"/>
    </source>
</evidence>
<sequence>MANPSALHTLIDLASKDSDEAATRLGEAIRAAEETEKKLNLLVGYRDEYAARFQSNQATGISAVEYRNFQVFIGKLDTAIASQQAVVQNAKNRIENERRKWQECEKKRMSYDTLATRAESARQLKENKREQKQMDEYASRSAMFKR</sequence>
<evidence type="ECO:0000256" key="5">
    <source>
        <dbReference type="ARBA" id="ARBA00022475"/>
    </source>
</evidence>
<dbReference type="Proteomes" id="UP000295382">
    <property type="component" value="Unassembled WGS sequence"/>
</dbReference>
<keyword evidence="10" id="KW-1006">Bacterial flagellum protein export</keyword>
<keyword evidence="9" id="KW-0472">Membrane</keyword>
<dbReference type="PANTHER" id="PTHR38786">
    <property type="entry name" value="FLAGELLAR FLIJ PROTEIN"/>
    <property type="match status" value="1"/>
</dbReference>
<evidence type="ECO:0000256" key="3">
    <source>
        <dbReference type="ARBA" id="ARBA00020392"/>
    </source>
</evidence>
<dbReference type="EMBL" id="SLZQ01000001">
    <property type="protein sequence ID" value="TCS39182.1"/>
    <property type="molecule type" value="Genomic_DNA"/>
</dbReference>
<comment type="caution">
    <text evidence="12">The sequence shown here is derived from an EMBL/GenBank/DDBJ whole genome shotgun (WGS) entry which is preliminary data.</text>
</comment>
<dbReference type="AlphaFoldDB" id="A0A4R3I0Y8"/>
<keyword evidence="6" id="KW-0145">Chemotaxis</keyword>
<dbReference type="InterPro" id="IPR052570">
    <property type="entry name" value="FliJ"/>
</dbReference>
<dbReference type="InterPro" id="IPR018006">
    <property type="entry name" value="Flag_FliJ_proteobac"/>
</dbReference>
<evidence type="ECO:0000313" key="13">
    <source>
        <dbReference type="Proteomes" id="UP000295382"/>
    </source>
</evidence>
<dbReference type="GO" id="GO:0005886">
    <property type="term" value="C:plasma membrane"/>
    <property type="evidence" value="ECO:0007669"/>
    <property type="project" value="UniProtKB-SubCell"/>
</dbReference>
<dbReference type="InterPro" id="IPR012823">
    <property type="entry name" value="Flagell_FliJ"/>
</dbReference>
<evidence type="ECO:0000313" key="12">
    <source>
        <dbReference type="EMBL" id="TCS39182.1"/>
    </source>
</evidence>